<dbReference type="PANTHER" id="PTHR45138">
    <property type="entry name" value="REGULATORY COMPONENTS OF SENSORY TRANSDUCTION SYSTEM"/>
    <property type="match status" value="1"/>
</dbReference>
<dbReference type="InterPro" id="IPR000160">
    <property type="entry name" value="GGDEF_dom"/>
</dbReference>
<dbReference type="PROSITE" id="PS50887">
    <property type="entry name" value="GGDEF"/>
    <property type="match status" value="1"/>
</dbReference>
<dbReference type="SUPFAM" id="SSF55073">
    <property type="entry name" value="Nucleotide cyclase"/>
    <property type="match status" value="1"/>
</dbReference>
<name>A0A2S8SSS5_9BACT</name>
<comment type="caution">
    <text evidence="4">The sequence shown here is derived from an EMBL/GenBank/DDBJ whole genome shotgun (WGS) entry which is preliminary data.</text>
</comment>
<dbReference type="EC" id="2.7.7.65" evidence="1"/>
<evidence type="ECO:0000256" key="2">
    <source>
        <dbReference type="ARBA" id="ARBA00034247"/>
    </source>
</evidence>
<dbReference type="GO" id="GO:0052621">
    <property type="term" value="F:diguanylate cyclase activity"/>
    <property type="evidence" value="ECO:0007669"/>
    <property type="project" value="UniProtKB-EC"/>
</dbReference>
<dbReference type="InterPro" id="IPR050469">
    <property type="entry name" value="Diguanylate_Cyclase"/>
</dbReference>
<dbReference type="RefSeq" id="WP_105483705.1">
    <property type="nucleotide sequence ID" value="NZ_NIGF01000008.1"/>
</dbReference>
<dbReference type="SMART" id="SM00267">
    <property type="entry name" value="GGDEF"/>
    <property type="match status" value="1"/>
</dbReference>
<dbReference type="EMBL" id="NIGF01000008">
    <property type="protein sequence ID" value="PQV63862.1"/>
    <property type="molecule type" value="Genomic_DNA"/>
</dbReference>
<evidence type="ECO:0000313" key="4">
    <source>
        <dbReference type="EMBL" id="PQV63862.1"/>
    </source>
</evidence>
<proteinExistence type="predicted"/>
<dbReference type="PANTHER" id="PTHR45138:SF9">
    <property type="entry name" value="DIGUANYLATE CYCLASE DGCM-RELATED"/>
    <property type="match status" value="1"/>
</dbReference>
<evidence type="ECO:0000259" key="3">
    <source>
        <dbReference type="PROSITE" id="PS50887"/>
    </source>
</evidence>
<dbReference type="Proteomes" id="UP000237684">
    <property type="component" value="Unassembled WGS sequence"/>
</dbReference>
<dbReference type="Gene3D" id="3.30.70.270">
    <property type="match status" value="1"/>
</dbReference>
<accession>A0A2S8SSS5</accession>
<protein>
    <recommendedName>
        <fullName evidence="1">diguanylate cyclase</fullName>
        <ecNumber evidence="1">2.7.7.65</ecNumber>
    </recommendedName>
</protein>
<dbReference type="InParanoid" id="A0A2S8SSS5"/>
<dbReference type="CDD" id="cd01949">
    <property type="entry name" value="GGDEF"/>
    <property type="match status" value="1"/>
</dbReference>
<dbReference type="InterPro" id="IPR043128">
    <property type="entry name" value="Rev_trsase/Diguanyl_cyclase"/>
</dbReference>
<dbReference type="OrthoDB" id="9759607at2"/>
<organism evidence="4 5">
    <name type="scientific">Abditibacterium utsteinense</name>
    <dbReference type="NCBI Taxonomy" id="1960156"/>
    <lineage>
        <taxon>Bacteria</taxon>
        <taxon>Pseudomonadati</taxon>
        <taxon>Abditibacteriota</taxon>
        <taxon>Abditibacteriia</taxon>
        <taxon>Abditibacteriales</taxon>
        <taxon>Abditibacteriaceae</taxon>
        <taxon>Abditibacterium</taxon>
    </lineage>
</organism>
<sequence length="195" mass="21497">MATQNENRDKLTGVASWKYVSSILPGIIGHNGQVALILIDVDRLNHYNADFGTKSGDKQLIEIAREIETLSGESSLVFRYGGDEFGVILYEASLEQAREIAQRIRASFFVESNGKEVETLTLSLGIAHFPTHVSNAQDLLEVADLALLKTKRGGCLANGATYSGRNRAMTIGDFLDDFPEQSEEFLNHETKQFGN</sequence>
<feature type="domain" description="GGDEF" evidence="3">
    <location>
        <begin position="32"/>
        <end position="173"/>
    </location>
</feature>
<evidence type="ECO:0000313" key="5">
    <source>
        <dbReference type="Proteomes" id="UP000237684"/>
    </source>
</evidence>
<gene>
    <name evidence="4" type="ORF">B1R32_10869</name>
</gene>
<comment type="catalytic activity">
    <reaction evidence="2">
        <text>2 GTP = 3',3'-c-di-GMP + 2 diphosphate</text>
        <dbReference type="Rhea" id="RHEA:24898"/>
        <dbReference type="ChEBI" id="CHEBI:33019"/>
        <dbReference type="ChEBI" id="CHEBI:37565"/>
        <dbReference type="ChEBI" id="CHEBI:58805"/>
        <dbReference type="EC" id="2.7.7.65"/>
    </reaction>
</comment>
<dbReference type="NCBIfam" id="TIGR00254">
    <property type="entry name" value="GGDEF"/>
    <property type="match status" value="1"/>
</dbReference>
<dbReference type="Pfam" id="PF00990">
    <property type="entry name" value="GGDEF"/>
    <property type="match status" value="1"/>
</dbReference>
<evidence type="ECO:0000256" key="1">
    <source>
        <dbReference type="ARBA" id="ARBA00012528"/>
    </source>
</evidence>
<dbReference type="InterPro" id="IPR029787">
    <property type="entry name" value="Nucleotide_cyclase"/>
</dbReference>
<dbReference type="AlphaFoldDB" id="A0A2S8SSS5"/>
<keyword evidence="5" id="KW-1185">Reference proteome</keyword>
<reference evidence="4 5" key="1">
    <citation type="journal article" date="2018" name="Syst. Appl. Microbiol.">
        <title>Abditibacterium utsteinense sp. nov., the first cultivated member of candidate phylum FBP, isolated from ice-free Antarctic soil samples.</title>
        <authorList>
            <person name="Tahon G."/>
            <person name="Tytgat B."/>
            <person name="Lebbe L."/>
            <person name="Carlier A."/>
            <person name="Willems A."/>
        </authorList>
    </citation>
    <scope>NUCLEOTIDE SEQUENCE [LARGE SCALE GENOMIC DNA]</scope>
    <source>
        <strain evidence="4 5">LMG 29911</strain>
    </source>
</reference>